<sequence length="93" mass="10594">MGKTGENQNQISSMFRLKGMESEGSECDAWQDEARYLARGNTLDQVEWNLTHSPTGRRQTNCLKVIWPLLTGRRKEEEEDEEGIASTGAYSRI</sequence>
<evidence type="ECO:0000313" key="3">
    <source>
        <dbReference type="Proteomes" id="UP000006729"/>
    </source>
</evidence>
<reference evidence="2 3" key="1">
    <citation type="journal article" date="2006" name="Science">
        <title>The genome of black cottonwood, Populus trichocarpa (Torr. &amp; Gray).</title>
        <authorList>
            <person name="Tuskan G.A."/>
            <person name="Difazio S."/>
            <person name="Jansson S."/>
            <person name="Bohlmann J."/>
            <person name="Grigoriev I."/>
            <person name="Hellsten U."/>
            <person name="Putnam N."/>
            <person name="Ralph S."/>
            <person name="Rombauts S."/>
            <person name="Salamov A."/>
            <person name="Schein J."/>
            <person name="Sterck L."/>
            <person name="Aerts A."/>
            <person name="Bhalerao R.R."/>
            <person name="Bhalerao R.P."/>
            <person name="Blaudez D."/>
            <person name="Boerjan W."/>
            <person name="Brun A."/>
            <person name="Brunner A."/>
            <person name="Busov V."/>
            <person name="Campbell M."/>
            <person name="Carlson J."/>
            <person name="Chalot M."/>
            <person name="Chapman J."/>
            <person name="Chen G.L."/>
            <person name="Cooper D."/>
            <person name="Coutinho P.M."/>
            <person name="Couturier J."/>
            <person name="Covert S."/>
            <person name="Cronk Q."/>
            <person name="Cunningham R."/>
            <person name="Davis J."/>
            <person name="Degroeve S."/>
            <person name="Dejardin A."/>
            <person name="Depamphilis C."/>
            <person name="Detter J."/>
            <person name="Dirks B."/>
            <person name="Dubchak I."/>
            <person name="Duplessis S."/>
            <person name="Ehlting J."/>
            <person name="Ellis B."/>
            <person name="Gendler K."/>
            <person name="Goodstein D."/>
            <person name="Gribskov M."/>
            <person name="Grimwood J."/>
            <person name="Groover A."/>
            <person name="Gunter L."/>
            <person name="Hamberger B."/>
            <person name="Heinze B."/>
            <person name="Helariutta Y."/>
            <person name="Henrissat B."/>
            <person name="Holligan D."/>
            <person name="Holt R."/>
            <person name="Huang W."/>
            <person name="Islam-Faridi N."/>
            <person name="Jones S."/>
            <person name="Jones-Rhoades M."/>
            <person name="Jorgensen R."/>
            <person name="Joshi C."/>
            <person name="Kangasjarvi J."/>
            <person name="Karlsson J."/>
            <person name="Kelleher C."/>
            <person name="Kirkpatrick R."/>
            <person name="Kirst M."/>
            <person name="Kohler A."/>
            <person name="Kalluri U."/>
            <person name="Larimer F."/>
            <person name="Leebens-Mack J."/>
            <person name="Leple J.C."/>
            <person name="Locascio P."/>
            <person name="Lou Y."/>
            <person name="Lucas S."/>
            <person name="Martin F."/>
            <person name="Montanini B."/>
            <person name="Napoli C."/>
            <person name="Nelson D.R."/>
            <person name="Nelson C."/>
            <person name="Nieminen K."/>
            <person name="Nilsson O."/>
            <person name="Pereda V."/>
            <person name="Peter G."/>
            <person name="Philippe R."/>
            <person name="Pilate G."/>
            <person name="Poliakov A."/>
            <person name="Razumovskaya J."/>
            <person name="Richardson P."/>
            <person name="Rinaldi C."/>
            <person name="Ritland K."/>
            <person name="Rouze P."/>
            <person name="Ryaboy D."/>
            <person name="Schmutz J."/>
            <person name="Schrader J."/>
            <person name="Segerman B."/>
            <person name="Shin H."/>
            <person name="Siddiqui A."/>
            <person name="Sterky F."/>
            <person name="Terry A."/>
            <person name="Tsai C.J."/>
            <person name="Uberbacher E."/>
            <person name="Unneberg P."/>
            <person name="Vahala J."/>
            <person name="Wall K."/>
            <person name="Wessler S."/>
            <person name="Yang G."/>
            <person name="Yin T."/>
            <person name="Douglas C."/>
            <person name="Marra M."/>
            <person name="Sandberg G."/>
            <person name="Van de Peer Y."/>
            <person name="Rokhsar D."/>
        </authorList>
    </citation>
    <scope>NUCLEOTIDE SEQUENCE [LARGE SCALE GENOMIC DNA]</scope>
    <source>
        <strain evidence="3">cv. Nisqually</strain>
    </source>
</reference>
<keyword evidence="3" id="KW-1185">Reference proteome</keyword>
<dbReference type="AlphaFoldDB" id="A0A2K1Y432"/>
<gene>
    <name evidence="2" type="ORF">POPTR_013G109200</name>
</gene>
<evidence type="ECO:0000256" key="1">
    <source>
        <dbReference type="SAM" id="MobiDB-lite"/>
    </source>
</evidence>
<proteinExistence type="predicted"/>
<dbReference type="InParanoid" id="A0A2K1Y432"/>
<organism evidence="2 3">
    <name type="scientific">Populus trichocarpa</name>
    <name type="common">Western balsam poplar</name>
    <name type="synonym">Populus balsamifera subsp. trichocarpa</name>
    <dbReference type="NCBI Taxonomy" id="3694"/>
    <lineage>
        <taxon>Eukaryota</taxon>
        <taxon>Viridiplantae</taxon>
        <taxon>Streptophyta</taxon>
        <taxon>Embryophyta</taxon>
        <taxon>Tracheophyta</taxon>
        <taxon>Spermatophyta</taxon>
        <taxon>Magnoliopsida</taxon>
        <taxon>eudicotyledons</taxon>
        <taxon>Gunneridae</taxon>
        <taxon>Pentapetalae</taxon>
        <taxon>rosids</taxon>
        <taxon>fabids</taxon>
        <taxon>Malpighiales</taxon>
        <taxon>Salicaceae</taxon>
        <taxon>Saliceae</taxon>
        <taxon>Populus</taxon>
    </lineage>
</organism>
<name>A0A2K1Y432_POPTR</name>
<feature type="region of interest" description="Disordered" evidence="1">
    <location>
        <begin position="74"/>
        <end position="93"/>
    </location>
</feature>
<accession>A0A2K1Y432</accession>
<dbReference type="Proteomes" id="UP000006729">
    <property type="component" value="Chromosome 13"/>
</dbReference>
<evidence type="ECO:0000313" key="2">
    <source>
        <dbReference type="EMBL" id="PNT07796.1"/>
    </source>
</evidence>
<protein>
    <submittedName>
        <fullName evidence="2">Uncharacterized protein</fullName>
    </submittedName>
</protein>
<dbReference type="EMBL" id="CM009302">
    <property type="protein sequence ID" value="PNT07796.1"/>
    <property type="molecule type" value="Genomic_DNA"/>
</dbReference>